<evidence type="ECO:0000259" key="12">
    <source>
        <dbReference type="Pfam" id="PF00912"/>
    </source>
</evidence>
<dbReference type="EC" id="2.4.1.129" evidence="13"/>
<dbReference type="Proteomes" id="UP001147830">
    <property type="component" value="Unassembled WGS sequence"/>
</dbReference>
<accession>A0A9X2WHG6</accession>
<dbReference type="PANTHER" id="PTHR30400:SF0">
    <property type="entry name" value="BIOSYNTHETIC PEPTIDOGLYCAN TRANSGLYCOSYLASE"/>
    <property type="match status" value="1"/>
</dbReference>
<keyword evidence="7" id="KW-0573">Peptidoglycan synthesis</keyword>
<dbReference type="Gene3D" id="1.10.3810.10">
    <property type="entry name" value="Biosynthetic peptidoglycan transglycosylase-like"/>
    <property type="match status" value="1"/>
</dbReference>
<proteinExistence type="predicted"/>
<evidence type="ECO:0000256" key="8">
    <source>
        <dbReference type="ARBA" id="ARBA00022989"/>
    </source>
</evidence>
<name>A0A9X2WHG6_9GAMM</name>
<evidence type="ECO:0000256" key="4">
    <source>
        <dbReference type="ARBA" id="ARBA00022679"/>
    </source>
</evidence>
<dbReference type="InterPro" id="IPR023346">
    <property type="entry name" value="Lysozyme-like_dom_sf"/>
</dbReference>
<evidence type="ECO:0000256" key="5">
    <source>
        <dbReference type="ARBA" id="ARBA00022692"/>
    </source>
</evidence>
<keyword evidence="10" id="KW-0961">Cell wall biogenesis/degradation</keyword>
<keyword evidence="14" id="KW-1185">Reference proteome</keyword>
<dbReference type="GO" id="GO:0009252">
    <property type="term" value="P:peptidoglycan biosynthetic process"/>
    <property type="evidence" value="ECO:0007669"/>
    <property type="project" value="UniProtKB-KW"/>
</dbReference>
<reference evidence="13" key="2">
    <citation type="submission" date="2022-08" db="EMBL/GenBank/DDBJ databases">
        <authorList>
            <person name="Dong C."/>
        </authorList>
    </citation>
    <scope>NUCLEOTIDE SEQUENCE</scope>
    <source>
        <strain evidence="13">59MF3M-4</strain>
    </source>
</reference>
<gene>
    <name evidence="13" type="primary">mtgA</name>
    <name evidence="13" type="ORF">NYR02_12580</name>
</gene>
<dbReference type="GO" id="GO:0009274">
    <property type="term" value="C:peptidoglycan-based cell wall"/>
    <property type="evidence" value="ECO:0007669"/>
    <property type="project" value="InterPro"/>
</dbReference>
<dbReference type="GO" id="GO:0071555">
    <property type="term" value="P:cell wall organization"/>
    <property type="evidence" value="ECO:0007669"/>
    <property type="project" value="UniProtKB-KW"/>
</dbReference>
<dbReference type="AlphaFoldDB" id="A0A9X2WHG6"/>
<dbReference type="EMBL" id="JAOANI010000019">
    <property type="protein sequence ID" value="MCT7359847.1"/>
    <property type="molecule type" value="Genomic_DNA"/>
</dbReference>
<keyword evidence="2" id="KW-0997">Cell inner membrane</keyword>
<keyword evidence="9 11" id="KW-0472">Membrane</keyword>
<keyword evidence="6" id="KW-0133">Cell shape</keyword>
<evidence type="ECO:0000256" key="7">
    <source>
        <dbReference type="ARBA" id="ARBA00022984"/>
    </source>
</evidence>
<dbReference type="NCBIfam" id="TIGR02070">
    <property type="entry name" value="mono_pep_trsgly"/>
    <property type="match status" value="1"/>
</dbReference>
<evidence type="ECO:0000256" key="1">
    <source>
        <dbReference type="ARBA" id="ARBA00022475"/>
    </source>
</evidence>
<evidence type="ECO:0000313" key="14">
    <source>
        <dbReference type="Proteomes" id="UP001147830"/>
    </source>
</evidence>
<sequence>MPHSLLYWLDYPRRWLTRLLLLTGALFWLLVLSSIAWLNWLLQDVPPASQLTMTNLQQQAISLTQQRLDQATGIDIMTPHWLPLDAINRNLVYAVVLSEDADFFSHHGMDYDALLAALGENIKQRQWKYGASTISQQTAKNLFLDNGKTLTRKFQELVATRHLEQALSKNQILELYLNMAEFGPNLYGIAAASHYYFRKSAADLNAAEGAFLALLLPSPRRYHYTLVQNGNWSPSLRKKMQRILRDMRFKDYISSEQYDDFRSWRYAGLPSD</sequence>
<dbReference type="GO" id="GO:0008360">
    <property type="term" value="P:regulation of cell shape"/>
    <property type="evidence" value="ECO:0007669"/>
    <property type="project" value="UniProtKB-KW"/>
</dbReference>
<feature type="domain" description="Glycosyl transferase family 51" evidence="12">
    <location>
        <begin position="80"/>
        <end position="247"/>
    </location>
</feature>
<dbReference type="RefSeq" id="WP_260976702.1">
    <property type="nucleotide sequence ID" value="NZ_JAOANI010000019.1"/>
</dbReference>
<dbReference type="InterPro" id="IPR011812">
    <property type="entry name" value="Pep_trsgly"/>
</dbReference>
<feature type="transmembrane region" description="Helical" evidence="11">
    <location>
        <begin position="20"/>
        <end position="42"/>
    </location>
</feature>
<evidence type="ECO:0000256" key="6">
    <source>
        <dbReference type="ARBA" id="ARBA00022960"/>
    </source>
</evidence>
<evidence type="ECO:0000256" key="9">
    <source>
        <dbReference type="ARBA" id="ARBA00023136"/>
    </source>
</evidence>
<comment type="caution">
    <text evidence="13">The sequence shown here is derived from an EMBL/GenBank/DDBJ whole genome shotgun (WGS) entry which is preliminary data.</text>
</comment>
<protein>
    <submittedName>
        <fullName evidence="13">Monofunctional biosynthetic peptidoglycan transglycosylase</fullName>
        <ecNumber evidence="13">2.4.1.129</ecNumber>
    </submittedName>
</protein>
<keyword evidence="8 11" id="KW-1133">Transmembrane helix</keyword>
<dbReference type="GO" id="GO:0016020">
    <property type="term" value="C:membrane"/>
    <property type="evidence" value="ECO:0007669"/>
    <property type="project" value="InterPro"/>
</dbReference>
<dbReference type="SUPFAM" id="SSF53955">
    <property type="entry name" value="Lysozyme-like"/>
    <property type="match status" value="1"/>
</dbReference>
<reference evidence="13" key="1">
    <citation type="journal article" date="2022" name="Front. Microbiol.">
        <title>Genome-based taxonomic rearrangement of Oceanobacter-related bacteria including the description of Thalassolituus hydrocarbonoclasticus sp. nov. and Thalassolituus pacificus sp. nov. and emended description of the genus Thalassolituus.</title>
        <authorList>
            <person name="Dong C."/>
            <person name="Wei L."/>
            <person name="Wang J."/>
            <person name="Lai Q."/>
            <person name="Huang Z."/>
            <person name="Shao Z."/>
        </authorList>
    </citation>
    <scope>NUCLEOTIDE SEQUENCE</scope>
    <source>
        <strain evidence="13">59MF3M-4</strain>
    </source>
</reference>
<evidence type="ECO:0000256" key="10">
    <source>
        <dbReference type="ARBA" id="ARBA00023316"/>
    </source>
</evidence>
<organism evidence="13 14">
    <name type="scientific">Thalassolituus pacificus</name>
    <dbReference type="NCBI Taxonomy" id="2975440"/>
    <lineage>
        <taxon>Bacteria</taxon>
        <taxon>Pseudomonadati</taxon>
        <taxon>Pseudomonadota</taxon>
        <taxon>Gammaproteobacteria</taxon>
        <taxon>Oceanospirillales</taxon>
        <taxon>Oceanospirillaceae</taxon>
        <taxon>Thalassolituus</taxon>
    </lineage>
</organism>
<dbReference type="InterPro" id="IPR001264">
    <property type="entry name" value="Glyco_trans_51"/>
</dbReference>
<dbReference type="PANTHER" id="PTHR30400">
    <property type="entry name" value="MONOFUNCTIONAL BIOSYNTHETIC PEPTIDOGLYCAN TRANSGLYCOSYLASE"/>
    <property type="match status" value="1"/>
</dbReference>
<dbReference type="InterPro" id="IPR036950">
    <property type="entry name" value="PBP_transglycosylase"/>
</dbReference>
<keyword evidence="4 13" id="KW-0808">Transferase</keyword>
<keyword evidence="1" id="KW-1003">Cell membrane</keyword>
<evidence type="ECO:0000313" key="13">
    <source>
        <dbReference type="EMBL" id="MCT7359847.1"/>
    </source>
</evidence>
<keyword evidence="3 13" id="KW-0328">Glycosyltransferase</keyword>
<dbReference type="GO" id="GO:0016763">
    <property type="term" value="F:pentosyltransferase activity"/>
    <property type="evidence" value="ECO:0007669"/>
    <property type="project" value="InterPro"/>
</dbReference>
<evidence type="ECO:0000256" key="11">
    <source>
        <dbReference type="SAM" id="Phobius"/>
    </source>
</evidence>
<dbReference type="Pfam" id="PF00912">
    <property type="entry name" value="Transgly"/>
    <property type="match status" value="1"/>
</dbReference>
<keyword evidence="5 11" id="KW-0812">Transmembrane</keyword>
<evidence type="ECO:0000256" key="2">
    <source>
        <dbReference type="ARBA" id="ARBA00022519"/>
    </source>
</evidence>
<evidence type="ECO:0000256" key="3">
    <source>
        <dbReference type="ARBA" id="ARBA00022676"/>
    </source>
</evidence>